<keyword evidence="1" id="KW-1133">Transmembrane helix</keyword>
<evidence type="ECO:0000313" key="3">
    <source>
        <dbReference type="WBParaSite" id="PgB05_g068_t01"/>
    </source>
</evidence>
<accession>A0A914ZM05</accession>
<evidence type="ECO:0000256" key="1">
    <source>
        <dbReference type="SAM" id="Phobius"/>
    </source>
</evidence>
<keyword evidence="1" id="KW-0472">Membrane</keyword>
<sequence>MREKHLVENFCARREKTKFKKALTKIGFQSSLKCFLNCSQQWGERMRSKKRRCQSRHHFDMFFSLLFSSNFICDIIPPITEFKAVIFLVLNFSFIWHLFSHYHFCRESIRLA</sequence>
<name>A0A914ZM05_PARUN</name>
<proteinExistence type="predicted"/>
<organism evidence="2 3">
    <name type="scientific">Parascaris univalens</name>
    <name type="common">Nematode worm</name>
    <dbReference type="NCBI Taxonomy" id="6257"/>
    <lineage>
        <taxon>Eukaryota</taxon>
        <taxon>Metazoa</taxon>
        <taxon>Ecdysozoa</taxon>
        <taxon>Nematoda</taxon>
        <taxon>Chromadorea</taxon>
        <taxon>Rhabditida</taxon>
        <taxon>Spirurina</taxon>
        <taxon>Ascaridomorpha</taxon>
        <taxon>Ascaridoidea</taxon>
        <taxon>Ascarididae</taxon>
        <taxon>Parascaris</taxon>
    </lineage>
</organism>
<keyword evidence="1" id="KW-0812">Transmembrane</keyword>
<keyword evidence="2" id="KW-1185">Reference proteome</keyword>
<protein>
    <submittedName>
        <fullName evidence="3">Uncharacterized protein</fullName>
    </submittedName>
</protein>
<dbReference type="AlphaFoldDB" id="A0A914ZM05"/>
<dbReference type="Proteomes" id="UP000887569">
    <property type="component" value="Unplaced"/>
</dbReference>
<dbReference type="WBParaSite" id="PgB05_g068_t01">
    <property type="protein sequence ID" value="PgB05_g068_t01"/>
    <property type="gene ID" value="PgB05_g068"/>
</dbReference>
<feature type="transmembrane region" description="Helical" evidence="1">
    <location>
        <begin position="59"/>
        <end position="79"/>
    </location>
</feature>
<feature type="transmembrane region" description="Helical" evidence="1">
    <location>
        <begin position="85"/>
        <end position="104"/>
    </location>
</feature>
<reference evidence="3" key="1">
    <citation type="submission" date="2022-11" db="UniProtKB">
        <authorList>
            <consortium name="WormBaseParasite"/>
        </authorList>
    </citation>
    <scope>IDENTIFICATION</scope>
</reference>
<evidence type="ECO:0000313" key="2">
    <source>
        <dbReference type="Proteomes" id="UP000887569"/>
    </source>
</evidence>